<feature type="domain" description="Competence protein CoiA nuclease-like" evidence="1">
    <location>
        <begin position="59"/>
        <end position="140"/>
    </location>
</feature>
<dbReference type="OrthoDB" id="9134102at2"/>
<sequence>MLTANTDLGDRIVAKEAVKKGVRYFCPECHSEVILKQGKVLTAHFAHKPPVSCYYGSGESEQHRRAKEEISKALQFWEDTEYVEIEKSFGDVRADIYAVIRNVKVAIEIQKSTLTPEIIVKRTEAYTKKGIYILWIALADERINKYSYIPKWWEKWLHAAYFGRLYYWDCLDSVIPVSFGDVQTYVEETSWGGGYMKTLKRYKRPIQHSPVSIVESFTPAFGKAWSYGSFQIPNRLIFTQRKEIK</sequence>
<dbReference type="PATRIC" id="fig|1157951.4.peg.3493"/>
<evidence type="ECO:0000259" key="1">
    <source>
        <dbReference type="Pfam" id="PF06054"/>
    </source>
</evidence>
<name>A0A140SSN7_PROSM</name>
<protein>
    <submittedName>
        <fullName evidence="3">Competence protein CoiA-like family protein</fullName>
    </submittedName>
</protein>
<dbReference type="RefSeq" id="WP_014657965.1">
    <property type="nucleotide sequence ID" value="NC_017731.1"/>
</dbReference>
<proteinExistence type="predicted"/>
<gene>
    <name evidence="3" type="ordered locus">S70_17420</name>
</gene>
<dbReference type="KEGG" id="psi:S70_17420"/>
<organism evidence="3 4">
    <name type="scientific">Providencia stuartii (strain MRSN 2154)</name>
    <dbReference type="NCBI Taxonomy" id="1157951"/>
    <lineage>
        <taxon>Bacteria</taxon>
        <taxon>Pseudomonadati</taxon>
        <taxon>Pseudomonadota</taxon>
        <taxon>Gammaproteobacteria</taxon>
        <taxon>Enterobacterales</taxon>
        <taxon>Morganellaceae</taxon>
        <taxon>Providencia</taxon>
    </lineage>
</organism>
<accession>A0A140SSN7</accession>
<reference evidence="4" key="2">
    <citation type="submission" date="2012-04" db="EMBL/GenBank/DDBJ databases">
        <title>Complete genome sequence of Providencia stuartii clinical isolate MRSN 2154.</title>
        <authorList>
            <person name="Clifford R.J."/>
            <person name="Hang J."/>
            <person name="Riley M.C."/>
            <person name="Onmus-Leone F."/>
            <person name="Kuschner R.A."/>
            <person name="Lesho E.P."/>
            <person name="Waterman P.E."/>
        </authorList>
    </citation>
    <scope>NUCLEOTIDE SEQUENCE [LARGE SCALE GENOMIC DNA]</scope>
    <source>
        <strain evidence="4">MRSN 2154</strain>
    </source>
</reference>
<dbReference type="HOGENOM" id="CLU_932884_0_0_6"/>
<dbReference type="Pfam" id="PF06054">
    <property type="entry name" value="CoiA_nuc"/>
    <property type="match status" value="1"/>
</dbReference>
<evidence type="ECO:0000259" key="2">
    <source>
        <dbReference type="Pfam" id="PF25164"/>
    </source>
</evidence>
<dbReference type="Pfam" id="PF25164">
    <property type="entry name" value="CoiA_N"/>
    <property type="match status" value="1"/>
</dbReference>
<dbReference type="AlphaFoldDB" id="A0A140SSN7"/>
<evidence type="ECO:0000313" key="3">
    <source>
        <dbReference type="EMBL" id="AFH95294.1"/>
    </source>
</evidence>
<reference evidence="3 4" key="1">
    <citation type="journal article" date="2012" name="J. Bacteriol.">
        <title>Complete Genome Sequence of Providencia stuartii Clinical Isolate MRSN 2154.</title>
        <authorList>
            <person name="Clifford R.J."/>
            <person name="Hang J."/>
            <person name="Riley M.C."/>
            <person name="Onmus-Leone F."/>
            <person name="Kuschner R.A."/>
            <person name="Lesho E.P."/>
            <person name="Waterman P.E."/>
        </authorList>
    </citation>
    <scope>NUCLEOTIDE SEQUENCE [LARGE SCALE GENOMIC DNA]</scope>
    <source>
        <strain evidence="3 4">MRSN 2154</strain>
    </source>
</reference>
<dbReference type="InterPro" id="IPR010330">
    <property type="entry name" value="CoiA_nuc"/>
</dbReference>
<dbReference type="InterPro" id="IPR057253">
    <property type="entry name" value="CoiA-like_N"/>
</dbReference>
<feature type="domain" description="Competence protein CoiA-like N-terminal" evidence="2">
    <location>
        <begin position="16"/>
        <end position="54"/>
    </location>
</feature>
<dbReference type="Proteomes" id="UP000005012">
    <property type="component" value="Chromosome"/>
</dbReference>
<dbReference type="EMBL" id="CP003488">
    <property type="protein sequence ID" value="AFH95294.1"/>
    <property type="molecule type" value="Genomic_DNA"/>
</dbReference>
<evidence type="ECO:0000313" key="4">
    <source>
        <dbReference type="Proteomes" id="UP000005012"/>
    </source>
</evidence>